<sequence length="80" mass="9175">MCAEPKEIVETMPPLTETQQQLLQRVEREGTVVLNGRFRKSVEALVRRGLVGHEAAYVLSDSEKSPAYIYRFTVHRNETD</sequence>
<protein>
    <submittedName>
        <fullName evidence="1">Uncharacterized protein</fullName>
    </submittedName>
</protein>
<dbReference type="Proteomes" id="UP000192320">
    <property type="component" value="Unassembled WGS sequence"/>
</dbReference>
<name>A0AA91RM69_9MYCO</name>
<dbReference type="EMBL" id="MVHZ01000008">
    <property type="protein sequence ID" value="ORB01104.1"/>
    <property type="molecule type" value="Genomic_DNA"/>
</dbReference>
<dbReference type="AlphaFoldDB" id="A0AA91RM69"/>
<gene>
    <name evidence="1" type="ORF">BST33_10065</name>
</gene>
<reference evidence="1 2" key="1">
    <citation type="submission" date="2017-02" db="EMBL/GenBank/DDBJ databases">
        <title>The new phylogeny of genus Mycobacterium.</title>
        <authorList>
            <person name="Tortoli E."/>
            <person name="Trovato A."/>
            <person name="Cirillo D.M."/>
        </authorList>
    </citation>
    <scope>NUCLEOTIDE SEQUENCE [LARGE SCALE GENOMIC DNA]</scope>
    <source>
        <strain evidence="1 2">DSM 45633</strain>
    </source>
</reference>
<accession>A0AA91RM69</accession>
<comment type="caution">
    <text evidence="1">The sequence shown here is derived from an EMBL/GenBank/DDBJ whole genome shotgun (WGS) entry which is preliminary data.</text>
</comment>
<keyword evidence="2" id="KW-1185">Reference proteome</keyword>
<proteinExistence type="predicted"/>
<evidence type="ECO:0000313" key="2">
    <source>
        <dbReference type="Proteomes" id="UP000192320"/>
    </source>
</evidence>
<organism evidence="1 2">
    <name type="scientific">Mycolicibacter minnesotensis</name>
    <dbReference type="NCBI Taxonomy" id="1118379"/>
    <lineage>
        <taxon>Bacteria</taxon>
        <taxon>Bacillati</taxon>
        <taxon>Actinomycetota</taxon>
        <taxon>Actinomycetes</taxon>
        <taxon>Mycobacteriales</taxon>
        <taxon>Mycobacteriaceae</taxon>
        <taxon>Mycolicibacter</taxon>
    </lineage>
</organism>
<evidence type="ECO:0000313" key="1">
    <source>
        <dbReference type="EMBL" id="ORB01104.1"/>
    </source>
</evidence>